<dbReference type="InterPro" id="IPR036388">
    <property type="entry name" value="WH-like_DNA-bd_sf"/>
</dbReference>
<evidence type="ECO:0000259" key="7">
    <source>
        <dbReference type="Pfam" id="PF23559"/>
    </source>
</evidence>
<organism evidence="9 10">
    <name type="scientific">Nicotiana tabacum</name>
    <name type="common">Common tobacco</name>
    <dbReference type="NCBI Taxonomy" id="4097"/>
    <lineage>
        <taxon>Eukaryota</taxon>
        <taxon>Viridiplantae</taxon>
        <taxon>Streptophyta</taxon>
        <taxon>Embryophyta</taxon>
        <taxon>Tracheophyta</taxon>
        <taxon>Spermatophyta</taxon>
        <taxon>Magnoliopsida</taxon>
        <taxon>eudicotyledons</taxon>
        <taxon>Gunneridae</taxon>
        <taxon>Pentapetalae</taxon>
        <taxon>asterids</taxon>
        <taxon>lamiids</taxon>
        <taxon>Solanales</taxon>
        <taxon>Solanaceae</taxon>
        <taxon>Nicotianoideae</taxon>
        <taxon>Nicotianeae</taxon>
        <taxon>Nicotiana</taxon>
    </lineage>
</organism>
<proteinExistence type="predicted"/>
<evidence type="ECO:0000256" key="1">
    <source>
        <dbReference type="ARBA" id="ARBA00022737"/>
    </source>
</evidence>
<feature type="domain" description="Disease resistance N-terminal" evidence="6">
    <location>
        <begin position="602"/>
        <end position="653"/>
    </location>
</feature>
<evidence type="ECO:0000259" key="5">
    <source>
        <dbReference type="Pfam" id="PF00931"/>
    </source>
</evidence>
<dbReference type="RefSeq" id="XP_016493403.1">
    <property type="nucleotide sequence ID" value="XM_016637917.1"/>
</dbReference>
<dbReference type="Pfam" id="PF23559">
    <property type="entry name" value="WHD_DRP"/>
    <property type="match status" value="1"/>
</dbReference>
<reference evidence="9" key="1">
    <citation type="journal article" date="2014" name="Nat. Commun.">
        <title>The tobacco genome sequence and its comparison with those of tomato and potato.</title>
        <authorList>
            <person name="Sierro N."/>
            <person name="Battey J.N."/>
            <person name="Ouadi S."/>
            <person name="Bakaher N."/>
            <person name="Bovet L."/>
            <person name="Willig A."/>
            <person name="Goepfert S."/>
            <person name="Peitsch M.C."/>
            <person name="Ivanov N.V."/>
        </authorList>
    </citation>
    <scope>NUCLEOTIDE SEQUENCE [LARGE SCALE GENOMIC DNA]</scope>
</reference>
<feature type="domain" description="Disease resistance N-terminal" evidence="6">
    <location>
        <begin position="1"/>
        <end position="81"/>
    </location>
</feature>
<dbReference type="PANTHER" id="PTHR23155">
    <property type="entry name" value="DISEASE RESISTANCE PROTEIN RP"/>
    <property type="match status" value="1"/>
</dbReference>
<dbReference type="KEGG" id="nta:107812750"/>
<dbReference type="InterPro" id="IPR055414">
    <property type="entry name" value="LRR_R13L4/SHOC2-like"/>
</dbReference>
<evidence type="ECO:0000256" key="3">
    <source>
        <dbReference type="ARBA" id="ARBA00022821"/>
    </source>
</evidence>
<dbReference type="Pfam" id="PF23598">
    <property type="entry name" value="LRR_14"/>
    <property type="match status" value="1"/>
</dbReference>
<dbReference type="OrthoDB" id="611536at2759"/>
<dbReference type="GO" id="GO:0006952">
    <property type="term" value="P:defense response"/>
    <property type="evidence" value="ECO:0007669"/>
    <property type="project" value="UniProtKB-KW"/>
</dbReference>
<feature type="domain" description="NB-ARC" evidence="5">
    <location>
        <begin position="739"/>
        <end position="877"/>
    </location>
</feature>
<dbReference type="InterPro" id="IPR002182">
    <property type="entry name" value="NB-ARC"/>
</dbReference>
<sequence>MSSLVIKLTEMAVKESELITGIEEEVEWIERELRLMETVLESVRARDEQDPCAIEWEKETEEVARRAEDLIATYTKRFQKQGTIDLRRKYRLAIELKELMTQIHSVSEKGKKIIIGNSADKDQDGQITVETATRRPNNTVSSAMEQLNTVLSQKWLLDARDLKVVKSVRDELTPLQDILDEVEGLEDQQLYQVWVHQIEGVFQLVYDTFASRVHDGVKQGNGFRSLIAPLYSLYNVPRLDQKILKIRKQISEIWRRYHTYEIGELRGRETWRRVVVPKPISPDMYTSVSAVSSTKDITEWLKVEMELMKYFIEHAQIREDSDERNKVWFRQMEEIYPDLEAKAVFAQGIIEERGYLFNPLSLIRFENRVKKIQKQIYYMSNRKIAYDISSITQQAASTVIPQPPPLDILSGDDEERTLRESNPRQRQRWSLFCLTGRRLIIRCSRFRLSESERTFFREWWLWFFPFSIPIWLYFIIFRSIFSTIGNTPDLRHSVERELQLMDALLKDIRTMMELDARLNIWAEEVQAVVEEARHVLEQGAGPAILLNKRYGFAKKLSWIMNRIDQVHEWKMTYDITIKGRKGSGAVIQSIEEREPYPSGFLSTKIQSIKREMNLMQALMEDVKMMDRVDAKVQVWVEEISGIALEIKNLIDLYCKGNKLVISFIDAFNVPYPKWIAHVNRLKKKIQRLHNRRLDYGIEHIAGTPPYFVEKIKARLLINCQDLCIFPILDVKDNDKAKLQQLLNDDYTIICHFDVRVYIRMPQELNVIAILKEMANQVLEQLQPAEHNDDQGSIVEDQEGISWSVPKLQDALRKDKWSSHEGIAQALKELLYPIRYLVVFHDIQIIRGIWSDLRQAFPNASSGSRVVLFTAHEAVENTSELLSLCQNSELNDMTDARNEEIDEISNFQIQAPIRVRETPAEKRVLSEWEKVVERLNRKTPHLESADVIYGKVPGYLRQCLYYFLLFPKDFKIPARRLIALWVAEGIAKQKRGEEKSAEDIAETYLNELIDQNVVQATKTKLNGKVKVCQLRDGTRKWLEKVVEANFFKDSAGRICRLVDHLHEDDVTHRQIHGNDHPISSNSFRRLYGNVLSFLSFDTQEGSKPGENIGCFLSKCISNRCFRSLRVLDLEKVFRPQLPRELSALSCLRYLGLRWTYLEELPSSISKMLNLQLLDLKHTYISALPESIWKMHYLRHLYMSETYRSKFPSVPKRIALSELQTLWGAFIDEDSPVLEGLNTLKEVKKLGLSCRAMTSQQLMNSQLEAVGDWILELKQLESLRLKSFDERGNPSTLYLKPLSSLTSLSTIYLLGKLKYPSVISGFPTNLIDLTLSASELQDDPMPALENLRKLIILRFYSKSSTCKSMNCSSGGFPELRFLELWLLEELETMKIVKGAMPNLESLEIRSCTRLEMLPSQLQHMPALKRLKLSPQEFQNKIKENQRQLWSNLEHLVEDPFK</sequence>
<dbReference type="InterPro" id="IPR041118">
    <property type="entry name" value="Rx_N"/>
</dbReference>
<protein>
    <submittedName>
        <fullName evidence="10">Disease resistance protein RPM1-like</fullName>
    </submittedName>
    <submittedName>
        <fullName evidence="10">Uncharacterized protein LOC107812750</fullName>
    </submittedName>
</protein>
<gene>
    <name evidence="10" type="primary">LOC107812750</name>
</gene>
<keyword evidence="4" id="KW-0067">ATP-binding</keyword>
<accession>A0A1S4BX24</accession>
<reference evidence="10" key="2">
    <citation type="submission" date="2025-08" db="UniProtKB">
        <authorList>
            <consortium name="RefSeq"/>
        </authorList>
    </citation>
    <scope>IDENTIFICATION</scope>
    <source>
        <tissue evidence="10">Leaf</tissue>
    </source>
</reference>
<dbReference type="Gene3D" id="1.10.10.10">
    <property type="entry name" value="Winged helix-like DNA-binding domain superfamily/Winged helix DNA-binding domain"/>
    <property type="match status" value="1"/>
</dbReference>
<evidence type="ECO:0000256" key="2">
    <source>
        <dbReference type="ARBA" id="ARBA00022741"/>
    </source>
</evidence>
<dbReference type="PaxDb" id="4097-A0A1S4BX24"/>
<dbReference type="Gene3D" id="1.20.5.4130">
    <property type="match status" value="2"/>
</dbReference>
<dbReference type="Gene3D" id="3.80.10.10">
    <property type="entry name" value="Ribonuclease Inhibitor"/>
    <property type="match status" value="1"/>
</dbReference>
<dbReference type="InterPro" id="IPR044974">
    <property type="entry name" value="Disease_R_plants"/>
</dbReference>
<dbReference type="PANTHER" id="PTHR23155:SF955">
    <property type="entry name" value="AAA+ ATPASE DOMAIN-CONTAINING PROTEIN"/>
    <property type="match status" value="1"/>
</dbReference>
<evidence type="ECO:0000259" key="6">
    <source>
        <dbReference type="Pfam" id="PF18052"/>
    </source>
</evidence>
<feature type="domain" description="Disease resistance R13L4/SHOC-2-like LRR" evidence="8">
    <location>
        <begin position="1111"/>
        <end position="1431"/>
    </location>
</feature>
<dbReference type="GO" id="GO:0000166">
    <property type="term" value="F:nucleotide binding"/>
    <property type="evidence" value="ECO:0007669"/>
    <property type="project" value="UniProtKB-KW"/>
</dbReference>
<evidence type="ECO:0000313" key="9">
    <source>
        <dbReference type="Proteomes" id="UP000790787"/>
    </source>
</evidence>
<dbReference type="SUPFAM" id="SSF52058">
    <property type="entry name" value="L domain-like"/>
    <property type="match status" value="1"/>
</dbReference>
<keyword evidence="3" id="KW-0611">Plant defense</keyword>
<dbReference type="GeneID" id="107812750"/>
<evidence type="ECO:0000256" key="4">
    <source>
        <dbReference type="ARBA" id="ARBA00022840"/>
    </source>
</evidence>
<keyword evidence="9" id="KW-1185">Reference proteome</keyword>
<dbReference type="RefSeq" id="XP_016493403.1">
    <property type="nucleotide sequence ID" value="XM_016637917.2"/>
</dbReference>
<dbReference type="Proteomes" id="UP000790787">
    <property type="component" value="Chromosome 8"/>
</dbReference>
<keyword evidence="2" id="KW-0547">Nucleotide-binding</keyword>
<dbReference type="InterPro" id="IPR032675">
    <property type="entry name" value="LRR_dom_sf"/>
</dbReference>
<dbReference type="OMA" id="DIENICA"/>
<evidence type="ECO:0000313" key="10">
    <source>
        <dbReference type="RefSeq" id="XP_016493403.1"/>
    </source>
</evidence>
<dbReference type="Pfam" id="PF00931">
    <property type="entry name" value="NB-ARC"/>
    <property type="match status" value="1"/>
</dbReference>
<feature type="domain" description="Disease resistance protein winged helix" evidence="7">
    <location>
        <begin position="964"/>
        <end position="1031"/>
    </location>
</feature>
<evidence type="ECO:0000259" key="8">
    <source>
        <dbReference type="Pfam" id="PF23598"/>
    </source>
</evidence>
<dbReference type="Pfam" id="PF18052">
    <property type="entry name" value="Rx_N"/>
    <property type="match status" value="2"/>
</dbReference>
<dbReference type="InterPro" id="IPR058922">
    <property type="entry name" value="WHD_DRP"/>
</dbReference>
<keyword evidence="1" id="KW-0677">Repeat</keyword>
<name>A0A1S4BX24_TOBAC</name>